<feature type="compositionally biased region" description="Basic residues" evidence="1">
    <location>
        <begin position="412"/>
        <end position="430"/>
    </location>
</feature>
<keyword evidence="3" id="KW-1185">Reference proteome</keyword>
<feature type="compositionally biased region" description="Basic residues" evidence="1">
    <location>
        <begin position="503"/>
        <end position="515"/>
    </location>
</feature>
<evidence type="ECO:0000313" key="3">
    <source>
        <dbReference type="Proteomes" id="UP001215598"/>
    </source>
</evidence>
<proteinExistence type="predicted"/>
<feature type="region of interest" description="Disordered" evidence="1">
    <location>
        <begin position="53"/>
        <end position="75"/>
    </location>
</feature>
<name>A0AAD7JFS3_9AGAR</name>
<reference evidence="2" key="1">
    <citation type="submission" date="2023-03" db="EMBL/GenBank/DDBJ databases">
        <title>Massive genome expansion in bonnet fungi (Mycena s.s.) driven by repeated elements and novel gene families across ecological guilds.</title>
        <authorList>
            <consortium name="Lawrence Berkeley National Laboratory"/>
            <person name="Harder C.B."/>
            <person name="Miyauchi S."/>
            <person name="Viragh M."/>
            <person name="Kuo A."/>
            <person name="Thoen E."/>
            <person name="Andreopoulos B."/>
            <person name="Lu D."/>
            <person name="Skrede I."/>
            <person name="Drula E."/>
            <person name="Henrissat B."/>
            <person name="Morin E."/>
            <person name="Kohler A."/>
            <person name="Barry K."/>
            <person name="LaButti K."/>
            <person name="Morin E."/>
            <person name="Salamov A."/>
            <person name="Lipzen A."/>
            <person name="Mereny Z."/>
            <person name="Hegedus B."/>
            <person name="Baldrian P."/>
            <person name="Stursova M."/>
            <person name="Weitz H."/>
            <person name="Taylor A."/>
            <person name="Grigoriev I.V."/>
            <person name="Nagy L.G."/>
            <person name="Martin F."/>
            <person name="Kauserud H."/>
        </authorList>
    </citation>
    <scope>NUCLEOTIDE SEQUENCE</scope>
    <source>
        <strain evidence="2">CBHHK182m</strain>
    </source>
</reference>
<evidence type="ECO:0000313" key="2">
    <source>
        <dbReference type="EMBL" id="KAJ7763881.1"/>
    </source>
</evidence>
<feature type="region of interest" description="Disordered" evidence="1">
    <location>
        <begin position="475"/>
        <end position="532"/>
    </location>
</feature>
<organism evidence="2 3">
    <name type="scientific">Mycena metata</name>
    <dbReference type="NCBI Taxonomy" id="1033252"/>
    <lineage>
        <taxon>Eukaryota</taxon>
        <taxon>Fungi</taxon>
        <taxon>Dikarya</taxon>
        <taxon>Basidiomycota</taxon>
        <taxon>Agaricomycotina</taxon>
        <taxon>Agaricomycetes</taxon>
        <taxon>Agaricomycetidae</taxon>
        <taxon>Agaricales</taxon>
        <taxon>Marasmiineae</taxon>
        <taxon>Mycenaceae</taxon>
        <taxon>Mycena</taxon>
    </lineage>
</organism>
<protein>
    <submittedName>
        <fullName evidence="2">Uncharacterized protein</fullName>
    </submittedName>
</protein>
<gene>
    <name evidence="2" type="ORF">B0H16DRAFT_1455123</name>
</gene>
<sequence length="618" mass="67374">MPPKYLYAHQPEKYGNESSKIIPCTVVLNAGRWGFYSLRSPGAMAMIFFRGAGRQSPDNKSHTRDGGASNAGRWGFDSFRRPGAMAMISFRGRAGNPLTTKAIRKTENFRGGSHSTVYQAKLPTRETFWLNFGSESRLHMSISFGENFEWVLSAWRRDISLRTSDRRPKQTSFRANNRTARLPAPLLGLGLLRCGNRLKIFGAVYLTCDHIDSIRRPRSPHAANPPMGYAARNSWTTTARLPKRFVHLLGPPLDLALDALGSGGRGRWVQSGCWLNADVRVFVCPAVGGRRARQKWGGDVGGGEGRDGGQLCEGGEGGEGDDECRTHFWILATRALKEGEETTQRTTPAQLANVLHTHGSGVRLYTSIVDFHTSCTRATVDVSASIQGIEDNAWERAEARVRRGVGGGERGRRARRPRMSHHPRNRRRRLPAGAIVPGSISMRVREKMSVGMGYGYGHADAGASASRAGDERLLRAGARGGPGHPSYMSSSSSTAASREIVTRRGKSRRRERKRAGRDLSAEDAQTVEGRHCGQYPSSAACVSLADGDADGDASAAGAGQGEGKAGAQDEAMDVDTSLSRPSMENLHFPLPVDERMLLVFERISNCRSHESSSIVGFQ</sequence>
<evidence type="ECO:0000256" key="1">
    <source>
        <dbReference type="SAM" id="MobiDB-lite"/>
    </source>
</evidence>
<feature type="region of interest" description="Disordered" evidence="1">
    <location>
        <begin position="404"/>
        <end position="432"/>
    </location>
</feature>
<feature type="region of interest" description="Disordered" evidence="1">
    <location>
        <begin position="294"/>
        <end position="319"/>
    </location>
</feature>
<comment type="caution">
    <text evidence="2">The sequence shown here is derived from an EMBL/GenBank/DDBJ whole genome shotgun (WGS) entry which is preliminary data.</text>
</comment>
<feature type="region of interest" description="Disordered" evidence="1">
    <location>
        <begin position="548"/>
        <end position="578"/>
    </location>
</feature>
<dbReference type="EMBL" id="JARKIB010000029">
    <property type="protein sequence ID" value="KAJ7763881.1"/>
    <property type="molecule type" value="Genomic_DNA"/>
</dbReference>
<accession>A0AAD7JFS3</accession>
<dbReference type="Proteomes" id="UP001215598">
    <property type="component" value="Unassembled WGS sequence"/>
</dbReference>
<dbReference type="AlphaFoldDB" id="A0AAD7JFS3"/>